<name>A0A370KWN3_9HYPH</name>
<dbReference type="EMBL" id="NAAC01000001">
    <property type="protein sequence ID" value="RDJ16852.1"/>
    <property type="molecule type" value="Genomic_DNA"/>
</dbReference>
<proteinExistence type="predicted"/>
<reference evidence="2 3" key="1">
    <citation type="submission" date="2017-03" db="EMBL/GenBank/DDBJ databases">
        <title>Genome analysis of Rhizobial strains effectives or ineffectives for nitrogen fixation isolated from bean seeds.</title>
        <authorList>
            <person name="Peralta H."/>
            <person name="Aguilar-Vera A."/>
            <person name="Mora Y."/>
            <person name="Vargas-Lagunas C."/>
            <person name="Girard L."/>
            <person name="Mora J."/>
        </authorList>
    </citation>
    <scope>NUCLEOTIDE SEQUENCE [LARGE SCALE GENOMIC DNA]</scope>
    <source>
        <strain evidence="2 3">CCGM3</strain>
    </source>
</reference>
<gene>
    <name evidence="2" type="ORF">B5K06_00225</name>
</gene>
<dbReference type="Proteomes" id="UP000254939">
    <property type="component" value="Unassembled WGS sequence"/>
</dbReference>
<dbReference type="OrthoDB" id="571245at2"/>
<keyword evidence="1" id="KW-0812">Transmembrane</keyword>
<protein>
    <recommendedName>
        <fullName evidence="4">GDT1 family protein</fullName>
    </recommendedName>
</protein>
<dbReference type="RefSeq" id="WP_114710370.1">
    <property type="nucleotide sequence ID" value="NZ_KZ857258.1"/>
</dbReference>
<keyword evidence="1" id="KW-1133">Transmembrane helix</keyword>
<keyword evidence="1" id="KW-0472">Membrane</keyword>
<feature type="transmembrane region" description="Helical" evidence="1">
    <location>
        <begin position="189"/>
        <end position="206"/>
    </location>
</feature>
<sequence>MTTVASISSTMTASFLGSLVEVVEAFTIILAVGVTQGWRPAFLGTGLAIAVLAVLVLTLGPLLGMIPIELMQFVIGTLLILFGMRWLRKAILRASGFIALHDEEKAFVEETSKLRMQASNRRANLLAAITAFKAVLLEGIEVVFIVIATGAGRGMIGYASVGAVAACLLVLVVGFAVRKPLSTVPENSLKFAVGVLLSAFGIFWAGEGIGAEWPGDDLALLPILLVLILASFALVRTLQCYHASHVRQVVR</sequence>
<dbReference type="AlphaFoldDB" id="A0A370KWN3"/>
<accession>A0A370KWN3</accession>
<feature type="transmembrane region" description="Helical" evidence="1">
    <location>
        <begin position="70"/>
        <end position="87"/>
    </location>
</feature>
<evidence type="ECO:0000313" key="2">
    <source>
        <dbReference type="EMBL" id="RDJ16852.1"/>
    </source>
</evidence>
<feature type="transmembrane region" description="Helical" evidence="1">
    <location>
        <begin position="41"/>
        <end position="64"/>
    </location>
</feature>
<evidence type="ECO:0000256" key="1">
    <source>
        <dbReference type="SAM" id="Phobius"/>
    </source>
</evidence>
<comment type="caution">
    <text evidence="2">The sequence shown here is derived from an EMBL/GenBank/DDBJ whole genome shotgun (WGS) entry which is preliminary data.</text>
</comment>
<organism evidence="2 3">
    <name type="scientific">Rhizobium grahamii</name>
    <dbReference type="NCBI Taxonomy" id="1120045"/>
    <lineage>
        <taxon>Bacteria</taxon>
        <taxon>Pseudomonadati</taxon>
        <taxon>Pseudomonadota</taxon>
        <taxon>Alphaproteobacteria</taxon>
        <taxon>Hyphomicrobiales</taxon>
        <taxon>Rhizobiaceae</taxon>
        <taxon>Rhizobium/Agrobacterium group</taxon>
        <taxon>Rhizobium</taxon>
    </lineage>
</organism>
<feature type="transmembrane region" description="Helical" evidence="1">
    <location>
        <begin position="12"/>
        <end position="34"/>
    </location>
</feature>
<feature type="transmembrane region" description="Helical" evidence="1">
    <location>
        <begin position="155"/>
        <end position="177"/>
    </location>
</feature>
<evidence type="ECO:0008006" key="4">
    <source>
        <dbReference type="Google" id="ProtNLM"/>
    </source>
</evidence>
<feature type="transmembrane region" description="Helical" evidence="1">
    <location>
        <begin position="218"/>
        <end position="238"/>
    </location>
</feature>
<feature type="transmembrane region" description="Helical" evidence="1">
    <location>
        <begin position="125"/>
        <end position="149"/>
    </location>
</feature>
<evidence type="ECO:0000313" key="3">
    <source>
        <dbReference type="Proteomes" id="UP000254939"/>
    </source>
</evidence>